<dbReference type="InterPro" id="IPR025112">
    <property type="entry name" value="PCMD"/>
</dbReference>
<evidence type="ECO:0000259" key="3">
    <source>
        <dbReference type="Pfam" id="PF13944"/>
    </source>
</evidence>
<feature type="chain" id="PRO_5018337388" description="Carbohydrate metabolism domain-containing protein" evidence="1">
    <location>
        <begin position="20"/>
        <end position="421"/>
    </location>
</feature>
<evidence type="ECO:0000313" key="4">
    <source>
        <dbReference type="EMBL" id="RLT79296.1"/>
    </source>
</evidence>
<dbReference type="Proteomes" id="UP000267159">
    <property type="component" value="Unassembled WGS sequence"/>
</dbReference>
<dbReference type="Pfam" id="PF13944">
    <property type="entry name" value="Calycin_like"/>
    <property type="match status" value="1"/>
</dbReference>
<dbReference type="Gene3D" id="2.60.120.890">
    <property type="entry name" value="BT2081, beta-jelly-roll domain"/>
    <property type="match status" value="1"/>
</dbReference>
<reference evidence="4 5" key="1">
    <citation type="submission" date="2018-09" db="EMBL/GenBank/DDBJ databases">
        <title>Murine metabolic-syndrome-specific gut microbial biobank.</title>
        <authorList>
            <person name="Liu C."/>
        </authorList>
    </citation>
    <scope>NUCLEOTIDE SEQUENCE [LARGE SCALE GENOMIC DNA]</scope>
    <source>
        <strain evidence="4 5">0.1X-D8-26</strain>
    </source>
</reference>
<comment type="caution">
    <text evidence="4">The sequence shown here is derived from an EMBL/GenBank/DDBJ whole genome shotgun (WGS) entry which is preliminary data.</text>
</comment>
<feature type="domain" description="Putative carbohydrate metabolism" evidence="2">
    <location>
        <begin position="188"/>
        <end position="418"/>
    </location>
</feature>
<dbReference type="InterPro" id="IPR024311">
    <property type="entry name" value="Lipocalin-like"/>
</dbReference>
<sequence length="421" mass="46063">MKKSLLYLFMLVCSVTLFTGCSDDDDTEFVQVTDISGDYQGRLVVSINGSAAEPVSQLISIVKSGEQNSQVLLSLRDFSFAGQLVGDIEVPCTVVEKDGVQEFSGQKDLSFTTEFGAALGTLPTSVNGTVEGKSINIKIGVTVTTLSQTVDVVFDGERLVEGESGNTKTYYDFETWVAGVEGQKPEMTFYEPTGWSSSNTGAHFLKGMKYADRYVVTQSDDAYSGTSAVKIQSIDTKGGDMGFVKIPKVTSGSLFLGSFVTDITNTLNSTKFGIPFAQKPVSLKGWYKYTPGEEYYIVNQEPYKDHCNEAVVDNSKTDEFAISAVLYETEDYAEDLSDCLTGVDGEDGIYTSSRVAAIAQLTGGKQESWKEFTLNFDWKKEYDANKKYRFTIICSSSKDGDKFWGAPGSTLMVDNFELTAE</sequence>
<accession>A0A3L8A525</accession>
<keyword evidence="1" id="KW-0732">Signal</keyword>
<dbReference type="Gene3D" id="2.40.128.350">
    <property type="match status" value="1"/>
</dbReference>
<dbReference type="AlphaFoldDB" id="A0A3L8A525"/>
<organism evidence="4 5">
    <name type="scientific">Bacteroides acidifaciens</name>
    <dbReference type="NCBI Taxonomy" id="85831"/>
    <lineage>
        <taxon>Bacteria</taxon>
        <taxon>Pseudomonadati</taxon>
        <taxon>Bacteroidota</taxon>
        <taxon>Bacteroidia</taxon>
        <taxon>Bacteroidales</taxon>
        <taxon>Bacteroidaceae</taxon>
        <taxon>Bacteroides</taxon>
    </lineage>
</organism>
<evidence type="ECO:0000256" key="1">
    <source>
        <dbReference type="SAM" id="SignalP"/>
    </source>
</evidence>
<evidence type="ECO:0008006" key="6">
    <source>
        <dbReference type="Google" id="ProtNLM"/>
    </source>
</evidence>
<dbReference type="InterPro" id="IPR038653">
    <property type="entry name" value="Put_CMD_sf"/>
</dbReference>
<name>A0A3L8A525_9BACE</name>
<protein>
    <recommendedName>
        <fullName evidence="6">Carbohydrate metabolism domain-containing protein</fullName>
    </recommendedName>
</protein>
<evidence type="ECO:0000259" key="2">
    <source>
        <dbReference type="Pfam" id="PF13201"/>
    </source>
</evidence>
<dbReference type="EMBL" id="RAZM01000055">
    <property type="protein sequence ID" value="RLT79296.1"/>
    <property type="molecule type" value="Genomic_DNA"/>
</dbReference>
<gene>
    <name evidence="4" type="ORF">D7Y07_14480</name>
</gene>
<proteinExistence type="predicted"/>
<evidence type="ECO:0000313" key="5">
    <source>
        <dbReference type="Proteomes" id="UP000267159"/>
    </source>
</evidence>
<feature type="domain" description="Lipocalin-like" evidence="3">
    <location>
        <begin position="36"/>
        <end position="156"/>
    </location>
</feature>
<dbReference type="Pfam" id="PF13201">
    <property type="entry name" value="PCMD"/>
    <property type="match status" value="1"/>
</dbReference>
<dbReference type="RefSeq" id="WP_120466837.1">
    <property type="nucleotide sequence ID" value="NZ_RAZM01000055.1"/>
</dbReference>
<feature type="signal peptide" evidence="1">
    <location>
        <begin position="1"/>
        <end position="19"/>
    </location>
</feature>
<dbReference type="PROSITE" id="PS51257">
    <property type="entry name" value="PROKAR_LIPOPROTEIN"/>
    <property type="match status" value="1"/>
</dbReference>